<dbReference type="CDD" id="cd00770">
    <property type="entry name" value="SerRS_core"/>
    <property type="match status" value="1"/>
</dbReference>
<comment type="function">
    <text evidence="12">Catalyzes the attachment of serine to tRNA(Ser). Is also able to aminoacylate tRNA(Sec) with serine, to form the misacylated tRNA L-seryl-tRNA(Sec), which will be further converted into selenocysteinyl-tRNA(Sec).</text>
</comment>
<feature type="binding site" evidence="12 13">
    <location>
        <position position="291"/>
    </location>
    <ligand>
        <name>L-serine</name>
        <dbReference type="ChEBI" id="CHEBI:33384"/>
    </ligand>
</feature>
<dbReference type="InterPro" id="IPR015866">
    <property type="entry name" value="Ser-tRNA-synth_1_N"/>
</dbReference>
<protein>
    <recommendedName>
        <fullName evidence="12">Serine--tRNA ligase</fullName>
        <ecNumber evidence="12">6.1.1.11</ecNumber>
    </recommendedName>
    <alternativeName>
        <fullName evidence="12">Seryl-tRNA synthetase</fullName>
        <shortName evidence="12">SerRS</shortName>
    </alternativeName>
    <alternativeName>
        <fullName evidence="12">Seryl-tRNA(Ser/Sec) synthetase</fullName>
    </alternativeName>
</protein>
<dbReference type="InterPro" id="IPR002314">
    <property type="entry name" value="aa-tRNA-synt_IIb"/>
</dbReference>
<dbReference type="GO" id="GO:0004828">
    <property type="term" value="F:serine-tRNA ligase activity"/>
    <property type="evidence" value="ECO:0007669"/>
    <property type="project" value="UniProtKB-UniRule"/>
</dbReference>
<evidence type="ECO:0000256" key="12">
    <source>
        <dbReference type="HAMAP-Rule" id="MF_00176"/>
    </source>
</evidence>
<dbReference type="Pfam" id="PF02403">
    <property type="entry name" value="Seryl_tRNA_N"/>
    <property type="match status" value="1"/>
</dbReference>
<dbReference type="SUPFAM" id="SSF55681">
    <property type="entry name" value="Class II aaRS and biotin synthetases"/>
    <property type="match status" value="1"/>
</dbReference>
<feature type="binding site" evidence="12 14">
    <location>
        <begin position="355"/>
        <end position="358"/>
    </location>
    <ligand>
        <name>ATP</name>
        <dbReference type="ChEBI" id="CHEBI:30616"/>
    </ligand>
</feature>
<comment type="caution">
    <text evidence="12">Lacks conserved residue(s) required for the propagation of feature annotation.</text>
</comment>
<dbReference type="EMBL" id="PDKS01000001">
    <property type="protein sequence ID" value="PPI87540.1"/>
    <property type="molecule type" value="Genomic_DNA"/>
</dbReference>
<dbReference type="PANTHER" id="PTHR43697">
    <property type="entry name" value="SERYL-TRNA SYNTHETASE"/>
    <property type="match status" value="1"/>
</dbReference>
<keyword evidence="5 12" id="KW-0436">Ligase</keyword>
<evidence type="ECO:0000256" key="13">
    <source>
        <dbReference type="PIRSR" id="PIRSR001529-1"/>
    </source>
</evidence>
<dbReference type="GO" id="GO:0006434">
    <property type="term" value="P:seryl-tRNA aminoacylation"/>
    <property type="evidence" value="ECO:0007669"/>
    <property type="project" value="UniProtKB-UniRule"/>
</dbReference>
<dbReference type="PIRSF" id="PIRSF001529">
    <property type="entry name" value="Ser-tRNA-synth_IIa"/>
    <property type="match status" value="1"/>
</dbReference>
<dbReference type="Gene3D" id="1.10.287.40">
    <property type="entry name" value="Serine-tRNA synthetase, tRNA binding domain"/>
    <property type="match status" value="1"/>
</dbReference>
<feature type="domain" description="Aminoacyl-transfer RNA synthetases class-II family profile" evidence="16">
    <location>
        <begin position="172"/>
        <end position="417"/>
    </location>
</feature>
<evidence type="ECO:0000256" key="9">
    <source>
        <dbReference type="ARBA" id="ARBA00023146"/>
    </source>
</evidence>
<reference evidence="17 18" key="1">
    <citation type="journal article" date="2018" name="Genome Biol. Evol.">
        <title>Cladogenesis and Genomic Streamlining in Extracellular Endosymbionts of Tropical Stink Bugs.</title>
        <authorList>
            <person name="Otero-Bravo A."/>
            <person name="Goffredi S."/>
            <person name="Sabree Z.L."/>
        </authorList>
    </citation>
    <scope>NUCLEOTIDE SEQUENCE [LARGE SCALE GENOMIC DNA]</scope>
    <source>
        <strain evidence="17 18">SoET</strain>
    </source>
</reference>
<dbReference type="GO" id="GO:0005737">
    <property type="term" value="C:cytoplasm"/>
    <property type="evidence" value="ECO:0007669"/>
    <property type="project" value="UniProtKB-SubCell"/>
</dbReference>
<feature type="binding site" evidence="13">
    <location>
        <position position="268"/>
    </location>
    <ligand>
        <name>L-serine</name>
        <dbReference type="ChEBI" id="CHEBI:33384"/>
    </ligand>
</feature>
<feature type="binding site" evidence="12 14">
    <location>
        <begin position="268"/>
        <end position="270"/>
    </location>
    <ligand>
        <name>ATP</name>
        <dbReference type="ChEBI" id="CHEBI:30616"/>
    </ligand>
</feature>
<evidence type="ECO:0000259" key="16">
    <source>
        <dbReference type="PROSITE" id="PS50862"/>
    </source>
</evidence>
<feature type="coiled-coil region" evidence="15">
    <location>
        <begin position="30"/>
        <end position="95"/>
    </location>
</feature>
<dbReference type="Pfam" id="PF00587">
    <property type="entry name" value="tRNA-synt_2b"/>
    <property type="match status" value="1"/>
</dbReference>
<dbReference type="UniPathway" id="UPA00906">
    <property type="reaction ID" value="UER00895"/>
</dbReference>
<comment type="subunit">
    <text evidence="12">Homodimer. The tRNA molecule binds across the dimer.</text>
</comment>
<dbReference type="AlphaFoldDB" id="A0A2P5SZ20"/>
<sequence length="431" mass="49389">MLDPYLLRKEPYIVAKKLIRRGFVLDSNKIIALENNRKNLQVENEQLNIQYKIKSQNIGKIKRSGENINKLCQEIKLLKSQLDYKKSQLKDIEDQIKDFSLKIPNLPSEEVPSGSNKHKNITVSYWGKLRDFNFNIKDHVELGAINNGLDFASASKITGARFVVMQGKIAYLHRALGQFMIDLHVNQHGYLETYVPYIVNQDSLYGTGQLPKFGDDIFHINILKNKSAIKKYSLIPTSEVPLINFAKNKIFNEENLPIKLTAHTPCFRSEAGSYGRDVRGLIRMHQFDKVELIQIVKPEKSVDALEELTKHAEKVLQLLNLPYRKILLCAGDMSFGATKTYDLEVWFPAQNTYREISSCSNMSDFQARRIKARYRSEERNKKILLTHTLNGSALAVGRTLAAVMENYQQIDGSIMIPNVLISYMNNIKSIY</sequence>
<organism evidence="17 18">
    <name type="scientific">Candidatus Pantoea edessiphila</name>
    <dbReference type="NCBI Taxonomy" id="2044610"/>
    <lineage>
        <taxon>Bacteria</taxon>
        <taxon>Pseudomonadati</taxon>
        <taxon>Pseudomonadota</taxon>
        <taxon>Gammaproteobacteria</taxon>
        <taxon>Enterobacterales</taxon>
        <taxon>Erwiniaceae</taxon>
        <taxon>Pantoea</taxon>
    </lineage>
</organism>
<dbReference type="HAMAP" id="MF_00176">
    <property type="entry name" value="Ser_tRNA_synth_type1"/>
    <property type="match status" value="1"/>
</dbReference>
<dbReference type="SUPFAM" id="SSF46589">
    <property type="entry name" value="tRNA-binding arm"/>
    <property type="match status" value="1"/>
</dbReference>
<dbReference type="PRINTS" id="PR00981">
    <property type="entry name" value="TRNASYNTHSER"/>
</dbReference>
<keyword evidence="6 12" id="KW-0547">Nucleotide-binding</keyword>
<evidence type="ECO:0000256" key="1">
    <source>
        <dbReference type="ARBA" id="ARBA00004496"/>
    </source>
</evidence>
<dbReference type="InterPro" id="IPR006195">
    <property type="entry name" value="aa-tRNA-synth_II"/>
</dbReference>
<dbReference type="OrthoDB" id="9804647at2"/>
<evidence type="ECO:0000256" key="15">
    <source>
        <dbReference type="SAM" id="Coils"/>
    </source>
</evidence>
<dbReference type="Gene3D" id="3.30.930.10">
    <property type="entry name" value="Bira Bifunctional Protein, Domain 2"/>
    <property type="match status" value="1"/>
</dbReference>
<evidence type="ECO:0000256" key="11">
    <source>
        <dbReference type="ARBA" id="ARBA00048823"/>
    </source>
</evidence>
<dbReference type="RefSeq" id="WP_136131537.1">
    <property type="nucleotide sequence ID" value="NZ_PDKS01000001.1"/>
</dbReference>
<evidence type="ECO:0000256" key="7">
    <source>
        <dbReference type="ARBA" id="ARBA00022840"/>
    </source>
</evidence>
<evidence type="ECO:0000256" key="14">
    <source>
        <dbReference type="PIRSR" id="PIRSR001529-2"/>
    </source>
</evidence>
<comment type="catalytic activity">
    <reaction evidence="11 12">
        <text>tRNA(Ser) + L-serine + ATP = L-seryl-tRNA(Ser) + AMP + diphosphate + H(+)</text>
        <dbReference type="Rhea" id="RHEA:12292"/>
        <dbReference type="Rhea" id="RHEA-COMP:9669"/>
        <dbReference type="Rhea" id="RHEA-COMP:9703"/>
        <dbReference type="ChEBI" id="CHEBI:15378"/>
        <dbReference type="ChEBI" id="CHEBI:30616"/>
        <dbReference type="ChEBI" id="CHEBI:33019"/>
        <dbReference type="ChEBI" id="CHEBI:33384"/>
        <dbReference type="ChEBI" id="CHEBI:78442"/>
        <dbReference type="ChEBI" id="CHEBI:78533"/>
        <dbReference type="ChEBI" id="CHEBI:456215"/>
        <dbReference type="EC" id="6.1.1.11"/>
    </reaction>
</comment>
<dbReference type="Proteomes" id="UP000296034">
    <property type="component" value="Unassembled WGS sequence"/>
</dbReference>
<dbReference type="GO" id="GO:0016260">
    <property type="term" value="P:selenocysteine biosynthetic process"/>
    <property type="evidence" value="ECO:0007669"/>
    <property type="project" value="UniProtKB-UniRule"/>
</dbReference>
<feature type="binding site" evidence="13">
    <location>
        <position position="237"/>
    </location>
    <ligand>
        <name>L-serine</name>
        <dbReference type="ChEBI" id="CHEBI:33384"/>
    </ligand>
</feature>
<dbReference type="InterPro" id="IPR033729">
    <property type="entry name" value="SerRS_core"/>
</dbReference>
<comment type="similarity">
    <text evidence="3 12">Belongs to the class-II aminoacyl-tRNA synthetase family. Type-1 seryl-tRNA synthetase subfamily.</text>
</comment>
<dbReference type="InterPro" id="IPR045864">
    <property type="entry name" value="aa-tRNA-synth_II/BPL/LPL"/>
</dbReference>
<evidence type="ECO:0000256" key="3">
    <source>
        <dbReference type="ARBA" id="ARBA00010728"/>
    </source>
</evidence>
<feature type="binding site" evidence="13">
    <location>
        <position position="390"/>
    </location>
    <ligand>
        <name>L-serine</name>
        <dbReference type="ChEBI" id="CHEBI:33384"/>
    </ligand>
</feature>
<evidence type="ECO:0000256" key="4">
    <source>
        <dbReference type="ARBA" id="ARBA00022490"/>
    </source>
</evidence>
<gene>
    <name evidence="12" type="primary">serS</name>
    <name evidence="17" type="ORF">CRV11_01255</name>
</gene>
<comment type="catalytic activity">
    <reaction evidence="10 12">
        <text>tRNA(Sec) + L-serine + ATP = L-seryl-tRNA(Sec) + AMP + diphosphate + H(+)</text>
        <dbReference type="Rhea" id="RHEA:42580"/>
        <dbReference type="Rhea" id="RHEA-COMP:9742"/>
        <dbReference type="Rhea" id="RHEA-COMP:10128"/>
        <dbReference type="ChEBI" id="CHEBI:15378"/>
        <dbReference type="ChEBI" id="CHEBI:30616"/>
        <dbReference type="ChEBI" id="CHEBI:33019"/>
        <dbReference type="ChEBI" id="CHEBI:33384"/>
        <dbReference type="ChEBI" id="CHEBI:78442"/>
        <dbReference type="ChEBI" id="CHEBI:78533"/>
        <dbReference type="ChEBI" id="CHEBI:456215"/>
        <dbReference type="EC" id="6.1.1.11"/>
    </reaction>
</comment>
<dbReference type="InterPro" id="IPR002317">
    <property type="entry name" value="Ser-tRNA-ligase_type_1"/>
</dbReference>
<feature type="binding site" evidence="12">
    <location>
        <begin position="237"/>
        <end position="239"/>
    </location>
    <ligand>
        <name>L-serine</name>
        <dbReference type="ChEBI" id="CHEBI:33384"/>
    </ligand>
</feature>
<keyword evidence="7 12" id="KW-0067">ATP-binding</keyword>
<dbReference type="PANTHER" id="PTHR43697:SF1">
    <property type="entry name" value="SERINE--TRNA LIGASE"/>
    <property type="match status" value="1"/>
</dbReference>
<evidence type="ECO:0000256" key="5">
    <source>
        <dbReference type="ARBA" id="ARBA00022598"/>
    </source>
</evidence>
<keyword evidence="8 12" id="KW-0648">Protein biosynthesis</keyword>
<dbReference type="NCBIfam" id="TIGR00414">
    <property type="entry name" value="serS"/>
    <property type="match status" value="1"/>
</dbReference>
<evidence type="ECO:0000256" key="8">
    <source>
        <dbReference type="ARBA" id="ARBA00022917"/>
    </source>
</evidence>
<dbReference type="InterPro" id="IPR042103">
    <property type="entry name" value="SerRS_1_N_sf"/>
</dbReference>
<keyword evidence="9 12" id="KW-0030">Aminoacyl-tRNA synthetase</keyword>
<comment type="subcellular location">
    <subcellularLocation>
        <location evidence="1 12">Cytoplasm</location>
    </subcellularLocation>
</comment>
<evidence type="ECO:0000313" key="17">
    <source>
        <dbReference type="EMBL" id="PPI87540.1"/>
    </source>
</evidence>
<evidence type="ECO:0000256" key="10">
    <source>
        <dbReference type="ARBA" id="ARBA00047929"/>
    </source>
</evidence>
<evidence type="ECO:0000256" key="2">
    <source>
        <dbReference type="ARBA" id="ARBA00005045"/>
    </source>
</evidence>
<feature type="binding site" evidence="12">
    <location>
        <position position="392"/>
    </location>
    <ligand>
        <name>L-serine</name>
        <dbReference type="ChEBI" id="CHEBI:33384"/>
    </ligand>
</feature>
<accession>A0A2P5SZ20</accession>
<dbReference type="EC" id="6.1.1.11" evidence="12"/>
<proteinExistence type="inferred from homology"/>
<name>A0A2P5SZ20_9GAMM</name>
<evidence type="ECO:0000256" key="6">
    <source>
        <dbReference type="ARBA" id="ARBA00022741"/>
    </source>
</evidence>
<evidence type="ECO:0000313" key="18">
    <source>
        <dbReference type="Proteomes" id="UP000296034"/>
    </source>
</evidence>
<dbReference type="PROSITE" id="PS50862">
    <property type="entry name" value="AA_TRNA_LIGASE_II"/>
    <property type="match status" value="1"/>
</dbReference>
<dbReference type="InterPro" id="IPR010978">
    <property type="entry name" value="tRNA-bd_arm"/>
</dbReference>
<comment type="domain">
    <text evidence="12">Consists of two distinct domains, a catalytic core and a N-terminal extension that is involved in tRNA binding.</text>
</comment>
<comment type="caution">
    <text evidence="17">The sequence shown here is derived from an EMBL/GenBank/DDBJ whole genome shotgun (WGS) entry which is preliminary data.</text>
</comment>
<comment type="pathway">
    <text evidence="2 12">Aminoacyl-tRNA biosynthesis; selenocysteinyl-tRNA(Sec) biosynthesis; L-seryl-tRNA(Sec) from L-serine and tRNA(Sec): step 1/1.</text>
</comment>
<keyword evidence="4 12" id="KW-0963">Cytoplasm</keyword>
<dbReference type="GO" id="GO:0005524">
    <property type="term" value="F:ATP binding"/>
    <property type="evidence" value="ECO:0007669"/>
    <property type="project" value="UniProtKB-UniRule"/>
</dbReference>
<keyword evidence="15" id="KW-0175">Coiled coil</keyword>